<feature type="transmembrane region" description="Helical" evidence="1">
    <location>
        <begin position="62"/>
        <end position="89"/>
    </location>
</feature>
<evidence type="ECO:0000313" key="3">
    <source>
        <dbReference type="Proteomes" id="UP000094067"/>
    </source>
</evidence>
<keyword evidence="1" id="KW-1133">Transmembrane helix</keyword>
<keyword evidence="1" id="KW-0472">Membrane</keyword>
<gene>
    <name evidence="2" type="ORF">BEI61_02497</name>
</gene>
<name>A0A1E3ADI5_9FIRM</name>
<dbReference type="Gene3D" id="1.10.1760.20">
    <property type="match status" value="1"/>
</dbReference>
<dbReference type="Proteomes" id="UP000094067">
    <property type="component" value="Unassembled WGS sequence"/>
</dbReference>
<sequence>MKKTALLSMLLAFALILGYVETLIPLPFGMPGMKLGLPNLAVLITMYRFGNKEALTVNAARVFLSGFLFGNFSAILYSLSGAAVSFLVMAGCKKLSFFSVTGVSAAGGIAHNCAQLLVAMLVVQTRQTIYYLPYLMAAGCVTGLCLGLVAGQVLERLPNGGHTA</sequence>
<proteinExistence type="predicted"/>
<dbReference type="PATRIC" id="fig|1432052.4.peg.2789"/>
<dbReference type="EMBL" id="MCGH01000002">
    <property type="protein sequence ID" value="ODM06607.1"/>
    <property type="molecule type" value="Genomic_DNA"/>
</dbReference>
<feature type="transmembrane region" description="Helical" evidence="1">
    <location>
        <begin position="32"/>
        <end position="50"/>
    </location>
</feature>
<keyword evidence="1" id="KW-0812">Transmembrane</keyword>
<dbReference type="InterPro" id="IPR010898">
    <property type="entry name" value="Hpre_diP_synth_I"/>
</dbReference>
<organism evidence="2 3">
    <name type="scientific">Eisenbergiella tayi</name>
    <dbReference type="NCBI Taxonomy" id="1432052"/>
    <lineage>
        <taxon>Bacteria</taxon>
        <taxon>Bacillati</taxon>
        <taxon>Bacillota</taxon>
        <taxon>Clostridia</taxon>
        <taxon>Lachnospirales</taxon>
        <taxon>Lachnospiraceae</taxon>
        <taxon>Eisenbergiella</taxon>
    </lineage>
</organism>
<dbReference type="RefSeq" id="WP_069152483.1">
    <property type="nucleotide sequence ID" value="NZ_MCGH01000002.1"/>
</dbReference>
<dbReference type="Pfam" id="PF07456">
    <property type="entry name" value="Hpre_diP_synt_I"/>
    <property type="match status" value="1"/>
</dbReference>
<protein>
    <submittedName>
        <fullName evidence="2">Heptaprenyl diphosphate synthase component I</fullName>
    </submittedName>
</protein>
<evidence type="ECO:0000313" key="2">
    <source>
        <dbReference type="EMBL" id="ODM06607.1"/>
    </source>
</evidence>
<dbReference type="InterPro" id="IPR014535">
    <property type="entry name" value="Hpre_diP_synt_I"/>
</dbReference>
<feature type="transmembrane region" description="Helical" evidence="1">
    <location>
        <begin position="95"/>
        <end position="122"/>
    </location>
</feature>
<accession>A0A1E3ADI5</accession>
<dbReference type="PIRSF" id="PIRSF027391">
    <property type="entry name" value="Hpre_diP_synt_I"/>
    <property type="match status" value="1"/>
</dbReference>
<dbReference type="AlphaFoldDB" id="A0A1E3ADI5"/>
<reference evidence="2 3" key="1">
    <citation type="submission" date="2016-07" db="EMBL/GenBank/DDBJ databases">
        <title>Characterization of isolates of Eisenbergiella tayi derived from blood cultures, using whole genome sequencing.</title>
        <authorList>
            <person name="Burdz T."/>
            <person name="Wiebe D."/>
            <person name="Huynh C."/>
            <person name="Bernard K."/>
        </authorList>
    </citation>
    <scope>NUCLEOTIDE SEQUENCE [LARGE SCALE GENOMIC DNA]</scope>
    <source>
        <strain evidence="2 3">NML 110608</strain>
    </source>
</reference>
<evidence type="ECO:0000256" key="1">
    <source>
        <dbReference type="SAM" id="Phobius"/>
    </source>
</evidence>
<comment type="caution">
    <text evidence="2">The sequence shown here is derived from an EMBL/GenBank/DDBJ whole genome shotgun (WGS) entry which is preliminary data.</text>
</comment>
<feature type="transmembrane region" description="Helical" evidence="1">
    <location>
        <begin position="134"/>
        <end position="154"/>
    </location>
</feature>